<feature type="compositionally biased region" description="Low complexity" evidence="1">
    <location>
        <begin position="324"/>
        <end position="335"/>
    </location>
</feature>
<reference evidence="2 3" key="1">
    <citation type="journal article" date="2013" name="Plant Cell">
        <title>The transition from a phytopathogenic smut ancestor to an anamorphic biocontrol agent deciphered by comparative whole-genome analysis.</title>
        <authorList>
            <person name="Lefebvre F."/>
            <person name="Joly D.L."/>
            <person name="Labbe C."/>
            <person name="Teichmann B."/>
            <person name="Linning R."/>
            <person name="Belzile F."/>
            <person name="Bakkeren G."/>
            <person name="Belanger R.R."/>
        </authorList>
    </citation>
    <scope>NUCLEOTIDE SEQUENCE [LARGE SCALE GENOMIC DNA]</scope>
    <source>
        <strain evidence="2 3">PF-1</strain>
    </source>
</reference>
<organism evidence="2 3">
    <name type="scientific">Pseudozyma flocculosa PF-1</name>
    <dbReference type="NCBI Taxonomy" id="1277687"/>
    <lineage>
        <taxon>Eukaryota</taxon>
        <taxon>Fungi</taxon>
        <taxon>Dikarya</taxon>
        <taxon>Basidiomycota</taxon>
        <taxon>Ustilaginomycotina</taxon>
        <taxon>Ustilaginomycetes</taxon>
        <taxon>Ustilaginales</taxon>
        <taxon>Ustilaginaceae</taxon>
        <taxon>Pseudozyma</taxon>
    </lineage>
</organism>
<dbReference type="PANTHER" id="PTHR23261:SF77">
    <property type="entry name" value="GROUND-LIKE DOMAIN-CONTAINING PROTEIN"/>
    <property type="match status" value="1"/>
</dbReference>
<accession>A0A061H407</accession>
<feature type="compositionally biased region" description="Low complexity" evidence="1">
    <location>
        <begin position="666"/>
        <end position="679"/>
    </location>
</feature>
<feature type="region of interest" description="Disordered" evidence="1">
    <location>
        <begin position="282"/>
        <end position="407"/>
    </location>
</feature>
<dbReference type="RefSeq" id="XP_007880955.1">
    <property type="nucleotide sequence ID" value="XM_007882764.1"/>
</dbReference>
<feature type="compositionally biased region" description="Acidic residues" evidence="1">
    <location>
        <begin position="34"/>
        <end position="45"/>
    </location>
</feature>
<sequence length="695" mass="75437">MASDAAFDPDLLSIEVEAIMSPRSESSADSGWTTDDDGDGDGDESPCVDEVAKRIYCVICGGSSSDACLAADESNVDDIAWMSEWRALIKTHESLNFDATSKGRTLQSRQLSEAYRTIAVGYSRWVVNTLYRLQPDTPLIRAVHASCYDIVAGCINGCSIMLRLASVDTLAQIYDLAPEDVSSDADAVQGRLGCCEMRWSDDWTPQDIDRRHYAGDPQFISLQTALALVDDESYCAKDRLPSRNGMAVSRDDLTLRLPPEIIERISEFIMDDSWAHHYITRKRKPAATTRASRQAGGSRGTAARSRTTTATTATEAAARRARRAAAQTQVQAQGSSAGGAQGRRSTADGNASASRPRSARPSGTSERGAIGPNRGETEQEPAAGATASTGASRSRTSYSPASGDRGQVAEGDRTLLAWMATCKRLYFFSYPARVWRYLVISRESKLSFVWPPAPSRWKFEGYADDELEYVSRSCGHGLYLQVKQPATTSTAAPTAASGTVSAAQPAAGQATATQGQTQAQAQAQTQTPSATFEIHTANDLGGASCRCAECEEELAKAIPKEEALAKVSPEKVYRGLSKLHGLQNRERICNAVYRRDADLADQYWQRFLSDGVLGPVGLPRIDEWLATGGLAQLVAQRASQQEQQQQQQQQPPEQQARPQRPEQQRGRQPGQGQQQPANRQPDDEEVGSAPPCQVQ</sequence>
<dbReference type="GeneID" id="19319332"/>
<feature type="region of interest" description="Disordered" evidence="1">
    <location>
        <begin position="636"/>
        <end position="695"/>
    </location>
</feature>
<protein>
    <submittedName>
        <fullName evidence="2">Uncharacterized protein</fullName>
    </submittedName>
</protein>
<feature type="compositionally biased region" description="Low complexity" evidence="1">
    <location>
        <begin position="351"/>
        <end position="362"/>
    </location>
</feature>
<evidence type="ECO:0000313" key="3">
    <source>
        <dbReference type="Proteomes" id="UP000053664"/>
    </source>
</evidence>
<dbReference type="Proteomes" id="UP000053664">
    <property type="component" value="Unassembled WGS sequence"/>
</dbReference>
<dbReference type="EMBL" id="KE361640">
    <property type="protein sequence ID" value="EPQ27313.1"/>
    <property type="molecule type" value="Genomic_DNA"/>
</dbReference>
<dbReference type="AlphaFoldDB" id="A0A061H407"/>
<feature type="compositionally biased region" description="Low complexity" evidence="1">
    <location>
        <begin position="289"/>
        <end position="316"/>
    </location>
</feature>
<gene>
    <name evidence="2" type="ORF">PFL1_05235</name>
</gene>
<dbReference type="HOGENOM" id="CLU_396440_0_0_1"/>
<name>A0A061H407_9BASI</name>
<proteinExistence type="predicted"/>
<dbReference type="KEGG" id="pfp:PFL1_05235"/>
<feature type="compositionally biased region" description="Low complexity" evidence="1">
    <location>
        <begin position="382"/>
        <end position="397"/>
    </location>
</feature>
<feature type="compositionally biased region" description="Polar residues" evidence="1">
    <location>
        <begin position="23"/>
        <end position="33"/>
    </location>
</feature>
<evidence type="ECO:0000256" key="1">
    <source>
        <dbReference type="SAM" id="MobiDB-lite"/>
    </source>
</evidence>
<feature type="compositionally biased region" description="Low complexity" evidence="1">
    <location>
        <begin position="636"/>
        <end position="658"/>
    </location>
</feature>
<feature type="region of interest" description="Disordered" evidence="1">
    <location>
        <begin position="19"/>
        <end position="45"/>
    </location>
</feature>
<dbReference type="InterPro" id="IPR052886">
    <property type="entry name" value="LCS_TC/CRSF"/>
</dbReference>
<dbReference type="PANTHER" id="PTHR23261">
    <property type="entry name" value="GROUNDHOG-RELATED"/>
    <property type="match status" value="1"/>
</dbReference>
<evidence type="ECO:0000313" key="2">
    <source>
        <dbReference type="EMBL" id="EPQ27313.1"/>
    </source>
</evidence>